<name>A0ABN9BHF2_9NEOB</name>
<evidence type="ECO:0000313" key="3">
    <source>
        <dbReference type="Proteomes" id="UP001162483"/>
    </source>
</evidence>
<dbReference type="Proteomes" id="UP001162483">
    <property type="component" value="Unassembled WGS sequence"/>
</dbReference>
<keyword evidence="3" id="KW-1185">Reference proteome</keyword>
<feature type="region of interest" description="Disordered" evidence="1">
    <location>
        <begin position="18"/>
        <end position="45"/>
    </location>
</feature>
<comment type="caution">
    <text evidence="2">The sequence shown here is derived from an EMBL/GenBank/DDBJ whole genome shotgun (WGS) entry which is preliminary data.</text>
</comment>
<organism evidence="2 3">
    <name type="scientific">Staurois parvus</name>
    <dbReference type="NCBI Taxonomy" id="386267"/>
    <lineage>
        <taxon>Eukaryota</taxon>
        <taxon>Metazoa</taxon>
        <taxon>Chordata</taxon>
        <taxon>Craniata</taxon>
        <taxon>Vertebrata</taxon>
        <taxon>Euteleostomi</taxon>
        <taxon>Amphibia</taxon>
        <taxon>Batrachia</taxon>
        <taxon>Anura</taxon>
        <taxon>Neobatrachia</taxon>
        <taxon>Ranoidea</taxon>
        <taxon>Ranidae</taxon>
        <taxon>Staurois</taxon>
    </lineage>
</organism>
<gene>
    <name evidence="2" type="ORF">SPARVUS_LOCUS2923934</name>
</gene>
<proteinExistence type="predicted"/>
<evidence type="ECO:0000256" key="1">
    <source>
        <dbReference type="SAM" id="MobiDB-lite"/>
    </source>
</evidence>
<accession>A0ABN9BHF2</accession>
<feature type="compositionally biased region" description="Polar residues" evidence="1">
    <location>
        <begin position="18"/>
        <end position="29"/>
    </location>
</feature>
<sequence>MGVLLQIECGLEGVLKQENSSSRKTQQQEVLLHAGQTASKHPGKPLTCLSPTPCTFI</sequence>
<protein>
    <submittedName>
        <fullName evidence="2">Uncharacterized protein</fullName>
    </submittedName>
</protein>
<evidence type="ECO:0000313" key="2">
    <source>
        <dbReference type="EMBL" id="CAI9547047.1"/>
    </source>
</evidence>
<dbReference type="EMBL" id="CATNWA010004090">
    <property type="protein sequence ID" value="CAI9547047.1"/>
    <property type="molecule type" value="Genomic_DNA"/>
</dbReference>
<reference evidence="2" key="1">
    <citation type="submission" date="2023-05" db="EMBL/GenBank/DDBJ databases">
        <authorList>
            <person name="Stuckert A."/>
        </authorList>
    </citation>
    <scope>NUCLEOTIDE SEQUENCE</scope>
</reference>